<feature type="transmembrane region" description="Helical" evidence="1">
    <location>
        <begin position="77"/>
        <end position="95"/>
    </location>
</feature>
<dbReference type="InterPro" id="IPR050640">
    <property type="entry name" value="Bact_2-comp_sensor_kinase"/>
</dbReference>
<sequence>MKKRFNKYVELAILGFAALGFAGRFWALPELTLTQHITFFFLQLLILNLIWTAYYLLNDQLNIYLPFEKKLSLRIAVQLILGWVLVEGLIIPLGMYGVERFLPLRQTQFDKLHLVFIGLTAFFGSSVMNLGFIANHFFTQWRQNAVRAVNLEKEKTQVQFENLKNQLNPHFLFNSLASLDSLIHENPALARQFLQQLSKVYRYVLKSQEKGLVSLETEVDFVKNYISLLSTRFSDSLVVSIKLDPDSLDTQIVPMTIQILLENAIKHNQINAQNPLFITISSTTNWLSVINTIQRKAQVETSNGQGLSNLSSLYNFLEKRPLEITETGGMFEVKVPLIKENA</sequence>
<dbReference type="RefSeq" id="WP_132118978.1">
    <property type="nucleotide sequence ID" value="NZ_SMJU01000008.1"/>
</dbReference>
<reference evidence="3 4" key="1">
    <citation type="submission" date="2019-02" db="EMBL/GenBank/DDBJ databases">
        <title>Arundinibacter roseus gen. nov., sp. nov., a new member of the family Cytophagaceae.</title>
        <authorList>
            <person name="Szuroczki S."/>
            <person name="Khayer B."/>
            <person name="Sproer C."/>
            <person name="Toumi M."/>
            <person name="Szabo A."/>
            <person name="Felfoldi T."/>
            <person name="Schumann P."/>
            <person name="Toth E."/>
        </authorList>
    </citation>
    <scope>NUCLEOTIDE SEQUENCE [LARGE SCALE GENOMIC DNA]</scope>
    <source>
        <strain evidence="3 4">DMA-k-7a</strain>
    </source>
</reference>
<dbReference type="Pfam" id="PF06580">
    <property type="entry name" value="His_kinase"/>
    <property type="match status" value="1"/>
</dbReference>
<protein>
    <submittedName>
        <fullName evidence="3">Histidine kinase</fullName>
    </submittedName>
</protein>
<evidence type="ECO:0000256" key="1">
    <source>
        <dbReference type="SAM" id="Phobius"/>
    </source>
</evidence>
<keyword evidence="1" id="KW-0812">Transmembrane</keyword>
<feature type="transmembrane region" description="Helical" evidence="1">
    <location>
        <begin position="37"/>
        <end position="57"/>
    </location>
</feature>
<keyword evidence="1" id="KW-0472">Membrane</keyword>
<evidence type="ECO:0000259" key="2">
    <source>
        <dbReference type="Pfam" id="PF06580"/>
    </source>
</evidence>
<accession>A0A4R4KBR7</accession>
<feature type="transmembrane region" description="Helical" evidence="1">
    <location>
        <begin position="115"/>
        <end position="138"/>
    </location>
</feature>
<dbReference type="EMBL" id="SMJU01000008">
    <property type="protein sequence ID" value="TDB64202.1"/>
    <property type="molecule type" value="Genomic_DNA"/>
</dbReference>
<organism evidence="3 4">
    <name type="scientific">Arundinibacter roseus</name>
    <dbReference type="NCBI Taxonomy" id="2070510"/>
    <lineage>
        <taxon>Bacteria</taxon>
        <taxon>Pseudomonadati</taxon>
        <taxon>Bacteroidota</taxon>
        <taxon>Cytophagia</taxon>
        <taxon>Cytophagales</taxon>
        <taxon>Spirosomataceae</taxon>
        <taxon>Arundinibacter</taxon>
    </lineage>
</organism>
<dbReference type="PANTHER" id="PTHR34220">
    <property type="entry name" value="SENSOR HISTIDINE KINASE YPDA"/>
    <property type="match status" value="1"/>
</dbReference>
<dbReference type="InterPro" id="IPR010559">
    <property type="entry name" value="Sig_transdc_His_kin_internal"/>
</dbReference>
<evidence type="ECO:0000313" key="4">
    <source>
        <dbReference type="Proteomes" id="UP000295706"/>
    </source>
</evidence>
<proteinExistence type="predicted"/>
<dbReference type="GO" id="GO:0016020">
    <property type="term" value="C:membrane"/>
    <property type="evidence" value="ECO:0007669"/>
    <property type="project" value="InterPro"/>
</dbReference>
<feature type="domain" description="Signal transduction histidine kinase internal region" evidence="2">
    <location>
        <begin position="159"/>
        <end position="237"/>
    </location>
</feature>
<keyword evidence="1" id="KW-1133">Transmembrane helix</keyword>
<dbReference type="Proteomes" id="UP000295706">
    <property type="component" value="Unassembled WGS sequence"/>
</dbReference>
<name>A0A4R4KBR7_9BACT</name>
<dbReference type="AlphaFoldDB" id="A0A4R4KBR7"/>
<gene>
    <name evidence="3" type="ORF">EZE20_14810</name>
</gene>
<keyword evidence="4" id="KW-1185">Reference proteome</keyword>
<comment type="caution">
    <text evidence="3">The sequence shown here is derived from an EMBL/GenBank/DDBJ whole genome shotgun (WGS) entry which is preliminary data.</text>
</comment>
<keyword evidence="3" id="KW-0808">Transferase</keyword>
<dbReference type="GO" id="GO:0000155">
    <property type="term" value="F:phosphorelay sensor kinase activity"/>
    <property type="evidence" value="ECO:0007669"/>
    <property type="project" value="InterPro"/>
</dbReference>
<dbReference type="OrthoDB" id="927174at2"/>
<dbReference type="PANTHER" id="PTHR34220:SF7">
    <property type="entry name" value="SENSOR HISTIDINE KINASE YPDA"/>
    <property type="match status" value="1"/>
</dbReference>
<keyword evidence="3" id="KW-0418">Kinase</keyword>
<evidence type="ECO:0000313" key="3">
    <source>
        <dbReference type="EMBL" id="TDB64202.1"/>
    </source>
</evidence>